<dbReference type="InterPro" id="IPR012675">
    <property type="entry name" value="Beta-grasp_dom_sf"/>
</dbReference>
<sequence length="77" mass="8513">MQETPFEKYPPAVITVILEPTGGTKEIPRPKTVSQLLARLEIRQGTALVIREGELLTPDRRIETGDTVTVRSVVSRG</sequence>
<dbReference type="SUPFAM" id="SSF54285">
    <property type="entry name" value="MoaD/ThiS"/>
    <property type="match status" value="1"/>
</dbReference>
<dbReference type="Gene3D" id="3.10.20.30">
    <property type="match status" value="1"/>
</dbReference>
<proteinExistence type="predicted"/>
<evidence type="ECO:0000313" key="1">
    <source>
        <dbReference type="EMBL" id="SBW05000.1"/>
    </source>
</evidence>
<dbReference type="EMBL" id="FLUQ01000002">
    <property type="protein sequence ID" value="SBW05000.1"/>
    <property type="molecule type" value="Genomic_DNA"/>
</dbReference>
<gene>
    <name evidence="1" type="ORF">KL86DPRO_20411</name>
</gene>
<accession>A0A212JZR1</accession>
<dbReference type="AlphaFoldDB" id="A0A212JZR1"/>
<name>A0A212JZR1_9DELT</name>
<evidence type="ECO:0008006" key="2">
    <source>
        <dbReference type="Google" id="ProtNLM"/>
    </source>
</evidence>
<protein>
    <recommendedName>
        <fullName evidence="2">Thiamine biosynthesis protein ThiS</fullName>
    </recommendedName>
</protein>
<organism evidence="1">
    <name type="scientific">uncultured delta proteobacterium</name>
    <dbReference type="NCBI Taxonomy" id="34034"/>
    <lineage>
        <taxon>Bacteria</taxon>
        <taxon>Deltaproteobacteria</taxon>
        <taxon>environmental samples</taxon>
    </lineage>
</organism>
<reference evidence="1" key="1">
    <citation type="submission" date="2016-04" db="EMBL/GenBank/DDBJ databases">
        <authorList>
            <person name="Evans L.H."/>
            <person name="Alamgir A."/>
            <person name="Owens N."/>
            <person name="Weber N.D."/>
            <person name="Virtaneva K."/>
            <person name="Barbian K."/>
            <person name="Babar A."/>
            <person name="Rosenke K."/>
        </authorList>
    </citation>
    <scope>NUCLEOTIDE SEQUENCE</scope>
    <source>
        <strain evidence="1">86</strain>
    </source>
</reference>
<dbReference type="InterPro" id="IPR016155">
    <property type="entry name" value="Mopterin_synth/thiamin_S_b"/>
</dbReference>